<dbReference type="CDD" id="cd00085">
    <property type="entry name" value="HNHc"/>
    <property type="match status" value="1"/>
</dbReference>
<dbReference type="OrthoDB" id="514018at2"/>
<evidence type="ECO:0000259" key="1">
    <source>
        <dbReference type="SMART" id="SM00507"/>
    </source>
</evidence>
<dbReference type="PANTHER" id="PTHR33877:SF1">
    <property type="entry name" value="TYPE IV METHYL-DIRECTED RESTRICTION ENZYME ECOKMCRA"/>
    <property type="match status" value="1"/>
</dbReference>
<reference evidence="2 3" key="1">
    <citation type="submission" date="2017-11" db="EMBL/GenBank/DDBJ databases">
        <title>Complete genome of a free-living desiccation-tolerant cyanobacterium and its photosynthetic adaptation to extreme terrestrial habitat.</title>
        <authorList>
            <person name="Shang J."/>
        </authorList>
    </citation>
    <scope>NUCLEOTIDE SEQUENCE [LARGE SCALE GENOMIC DNA]</scope>
    <source>
        <strain evidence="2 3">CCNUN1</strain>
    </source>
</reference>
<name>A0A2K8SHP2_9NOSO</name>
<organism evidence="2 3">
    <name type="scientific">Nostoc flagelliforme CCNUN1</name>
    <dbReference type="NCBI Taxonomy" id="2038116"/>
    <lineage>
        <taxon>Bacteria</taxon>
        <taxon>Bacillati</taxon>
        <taxon>Cyanobacteriota</taxon>
        <taxon>Cyanophyceae</taxon>
        <taxon>Nostocales</taxon>
        <taxon>Nostocaceae</taxon>
        <taxon>Nostoc</taxon>
    </lineage>
</organism>
<keyword evidence="2" id="KW-0378">Hydrolase</keyword>
<dbReference type="PANTHER" id="PTHR33877">
    <property type="entry name" value="SLL1193 PROTEIN"/>
    <property type="match status" value="1"/>
</dbReference>
<dbReference type="Pfam" id="PF01844">
    <property type="entry name" value="HNH"/>
    <property type="match status" value="1"/>
</dbReference>
<dbReference type="RefSeq" id="WP_100897406.1">
    <property type="nucleotide sequence ID" value="NZ_CAWNNC010000001.1"/>
</dbReference>
<keyword evidence="3" id="KW-1185">Reference proteome</keyword>
<dbReference type="Proteomes" id="UP000232003">
    <property type="component" value="Chromosome"/>
</dbReference>
<dbReference type="SMART" id="SM00507">
    <property type="entry name" value="HNHc"/>
    <property type="match status" value="1"/>
</dbReference>
<protein>
    <submittedName>
        <fullName evidence="2">5-methylcytosine-specific restriction endonuclease McrA</fullName>
    </submittedName>
</protein>
<dbReference type="EMBL" id="CP024785">
    <property type="protein sequence ID" value="AUB34959.1"/>
    <property type="molecule type" value="Genomic_DNA"/>
</dbReference>
<dbReference type="KEGG" id="nfl:COO91_00801"/>
<dbReference type="InterPro" id="IPR002711">
    <property type="entry name" value="HNH"/>
</dbReference>
<feature type="domain" description="HNH nuclease" evidence="1">
    <location>
        <begin position="7"/>
        <end position="62"/>
    </location>
</feature>
<dbReference type="GO" id="GO:0004519">
    <property type="term" value="F:endonuclease activity"/>
    <property type="evidence" value="ECO:0007669"/>
    <property type="project" value="UniProtKB-KW"/>
</dbReference>
<dbReference type="AlphaFoldDB" id="A0A2K8SHP2"/>
<evidence type="ECO:0000313" key="3">
    <source>
        <dbReference type="Proteomes" id="UP000232003"/>
    </source>
</evidence>
<keyword evidence="2" id="KW-0540">Nuclease</keyword>
<dbReference type="GO" id="GO:0003676">
    <property type="term" value="F:nucleic acid binding"/>
    <property type="evidence" value="ECO:0007669"/>
    <property type="project" value="InterPro"/>
</dbReference>
<dbReference type="InterPro" id="IPR052892">
    <property type="entry name" value="NA-targeting_endonuclease"/>
</dbReference>
<accession>A0A2K8SHP2</accession>
<sequence>MTYVSAQLRKLVIERANQRCEYCLFPQSAALFSFEMEHIIAEKHRGTTEAENLALACPYCNRAKGTDLGSIDPETGKLTPFFNPRTQKWSDHFQLNGAEIAPLTAEGRVTVAILQFNQSERLEERDRLIWAGQYS</sequence>
<proteinExistence type="predicted"/>
<keyword evidence="2" id="KW-0255">Endonuclease</keyword>
<gene>
    <name evidence="2" type="ORF">COO91_00801</name>
</gene>
<evidence type="ECO:0000313" key="2">
    <source>
        <dbReference type="EMBL" id="AUB34959.1"/>
    </source>
</evidence>
<dbReference type="GO" id="GO:0008270">
    <property type="term" value="F:zinc ion binding"/>
    <property type="evidence" value="ECO:0007669"/>
    <property type="project" value="InterPro"/>
</dbReference>
<dbReference type="Gene3D" id="1.10.30.50">
    <property type="match status" value="1"/>
</dbReference>
<dbReference type="InterPro" id="IPR003615">
    <property type="entry name" value="HNH_nuc"/>
</dbReference>